<evidence type="ECO:0008006" key="3">
    <source>
        <dbReference type="Google" id="ProtNLM"/>
    </source>
</evidence>
<reference evidence="1 2" key="2">
    <citation type="submission" date="2014-03" db="EMBL/GenBank/DDBJ databases">
        <title>The Genome Sequence of Anncaliia algerae insect isolate PRA339.</title>
        <authorList>
            <consortium name="The Broad Institute Genome Sequencing Platform"/>
            <consortium name="The Broad Institute Genome Sequencing Center for Infectious Disease"/>
            <person name="Cuomo C."/>
            <person name="Becnel J."/>
            <person name="Sanscrainte N."/>
            <person name="Walker B."/>
            <person name="Young S.K."/>
            <person name="Zeng Q."/>
            <person name="Gargeya S."/>
            <person name="Fitzgerald M."/>
            <person name="Haas B."/>
            <person name="Abouelleil A."/>
            <person name="Alvarado L."/>
            <person name="Arachchi H.M."/>
            <person name="Berlin A.M."/>
            <person name="Chapman S.B."/>
            <person name="Dewar J."/>
            <person name="Goldberg J."/>
            <person name="Griggs A."/>
            <person name="Gujja S."/>
            <person name="Hansen M."/>
            <person name="Howarth C."/>
            <person name="Imamovic A."/>
            <person name="Larimer J."/>
            <person name="McCowan C."/>
            <person name="Murphy C."/>
            <person name="Neiman D."/>
            <person name="Pearson M."/>
            <person name="Priest M."/>
            <person name="Roberts A."/>
            <person name="Saif S."/>
            <person name="Shea T."/>
            <person name="Sisk P."/>
            <person name="Sykes S."/>
            <person name="Wortman J."/>
            <person name="Nusbaum C."/>
            <person name="Birren B."/>
        </authorList>
    </citation>
    <scope>NUCLEOTIDE SEQUENCE [LARGE SCALE GENOMIC DNA]</scope>
    <source>
        <strain evidence="1 2">PRA339</strain>
    </source>
</reference>
<organism evidence="1 2">
    <name type="scientific">Anncaliia algerae PRA339</name>
    <dbReference type="NCBI Taxonomy" id="1288291"/>
    <lineage>
        <taxon>Eukaryota</taxon>
        <taxon>Fungi</taxon>
        <taxon>Fungi incertae sedis</taxon>
        <taxon>Microsporidia</taxon>
        <taxon>Tubulinosematoidea</taxon>
        <taxon>Tubulinosematidae</taxon>
        <taxon>Anncaliia</taxon>
    </lineage>
</organism>
<dbReference type="AlphaFoldDB" id="A0A059EYA1"/>
<dbReference type="Proteomes" id="UP000030655">
    <property type="component" value="Unassembled WGS sequence"/>
</dbReference>
<dbReference type="EMBL" id="KK365225">
    <property type="protein sequence ID" value="KCZ79842.1"/>
    <property type="molecule type" value="Genomic_DNA"/>
</dbReference>
<evidence type="ECO:0000313" key="2">
    <source>
        <dbReference type="Proteomes" id="UP000030655"/>
    </source>
</evidence>
<sequence length="72" mass="8842">MGTSNINSKKYWHPSRYEIRQKVKDAERKELKESLAKEILNEVKDDRKVRMEWMLPEYNIIDHDFLDKKFTK</sequence>
<dbReference type="OrthoDB" id="2188726at2759"/>
<gene>
    <name evidence="1" type="ORF">H312_02755</name>
</gene>
<name>A0A059EYA1_9MICR</name>
<reference evidence="2" key="1">
    <citation type="submission" date="2013-02" db="EMBL/GenBank/DDBJ databases">
        <authorList>
            <consortium name="The Broad Institute Genome Sequencing Platform"/>
            <person name="Cuomo C."/>
            <person name="Becnel J."/>
            <person name="Sanscrainte N."/>
            <person name="Walker B."/>
            <person name="Young S.K."/>
            <person name="Zeng Q."/>
            <person name="Gargeya S."/>
            <person name="Fitzgerald M."/>
            <person name="Haas B."/>
            <person name="Abouelleil A."/>
            <person name="Alvarado L."/>
            <person name="Arachchi H.M."/>
            <person name="Berlin A.M."/>
            <person name="Chapman S.B."/>
            <person name="Dewar J."/>
            <person name="Goldberg J."/>
            <person name="Griggs A."/>
            <person name="Gujja S."/>
            <person name="Hansen M."/>
            <person name="Howarth C."/>
            <person name="Imamovic A."/>
            <person name="Larimer J."/>
            <person name="McCowan C."/>
            <person name="Murphy C."/>
            <person name="Neiman D."/>
            <person name="Pearson M."/>
            <person name="Priest M."/>
            <person name="Roberts A."/>
            <person name="Saif S."/>
            <person name="Shea T."/>
            <person name="Sisk P."/>
            <person name="Sykes S."/>
            <person name="Wortman J."/>
            <person name="Nusbaum C."/>
            <person name="Birren B."/>
        </authorList>
    </citation>
    <scope>NUCLEOTIDE SEQUENCE [LARGE SCALE GENOMIC DNA]</scope>
    <source>
        <strain evidence="2">PRA339</strain>
    </source>
</reference>
<evidence type="ECO:0000313" key="1">
    <source>
        <dbReference type="EMBL" id="KCZ79842.1"/>
    </source>
</evidence>
<keyword evidence="2" id="KW-1185">Reference proteome</keyword>
<dbReference type="HOGENOM" id="CLU_2721725_0_0_1"/>
<accession>A0A059EYA1</accession>
<dbReference type="VEuPathDB" id="MicrosporidiaDB:H312_02755"/>
<protein>
    <recommendedName>
        <fullName evidence="3">CBF1-interacting co-repressor CIR N-terminal domain-containing protein</fullName>
    </recommendedName>
</protein>
<proteinExistence type="predicted"/>